<evidence type="ECO:0000256" key="2">
    <source>
        <dbReference type="ARBA" id="ARBA00022747"/>
    </source>
</evidence>
<dbReference type="InterPro" id="IPR044946">
    <property type="entry name" value="Restrct_endonuc_typeI_TRD_sf"/>
</dbReference>
<name>A0A644WZJ8_9ZZZZ</name>
<feature type="domain" description="Type I restriction modification DNA specificity" evidence="4">
    <location>
        <begin position="215"/>
        <end position="403"/>
    </location>
</feature>
<dbReference type="PANTHER" id="PTHR30408:SF13">
    <property type="entry name" value="TYPE I RESTRICTION ENZYME HINDI SPECIFICITY SUBUNIT"/>
    <property type="match status" value="1"/>
</dbReference>
<reference evidence="5" key="1">
    <citation type="submission" date="2019-08" db="EMBL/GenBank/DDBJ databases">
        <authorList>
            <person name="Kucharzyk K."/>
            <person name="Murdoch R.W."/>
            <person name="Higgins S."/>
            <person name="Loffler F."/>
        </authorList>
    </citation>
    <scope>NUCLEOTIDE SEQUENCE</scope>
</reference>
<dbReference type="Pfam" id="PF01420">
    <property type="entry name" value="Methylase_S"/>
    <property type="match status" value="2"/>
</dbReference>
<dbReference type="Gene3D" id="3.90.220.20">
    <property type="entry name" value="DNA methylase specificity domains"/>
    <property type="match status" value="2"/>
</dbReference>
<dbReference type="EMBL" id="VSSQ01001338">
    <property type="protein sequence ID" value="MPM07463.1"/>
    <property type="molecule type" value="Genomic_DNA"/>
</dbReference>
<dbReference type="GO" id="GO:0003677">
    <property type="term" value="F:DNA binding"/>
    <property type="evidence" value="ECO:0007669"/>
    <property type="project" value="UniProtKB-KW"/>
</dbReference>
<gene>
    <name evidence="5" type="ORF">SDC9_53769</name>
</gene>
<feature type="domain" description="Type I restriction modification DNA specificity" evidence="4">
    <location>
        <begin position="82"/>
        <end position="174"/>
    </location>
</feature>
<dbReference type="SUPFAM" id="SSF116734">
    <property type="entry name" value="DNA methylase specificity domain"/>
    <property type="match status" value="2"/>
</dbReference>
<comment type="caution">
    <text evidence="5">The sequence shown here is derived from an EMBL/GenBank/DDBJ whole genome shotgun (WGS) entry which is preliminary data.</text>
</comment>
<dbReference type="InterPro" id="IPR000055">
    <property type="entry name" value="Restrct_endonuc_typeI_TRD"/>
</dbReference>
<keyword evidence="2" id="KW-0680">Restriction system</keyword>
<proteinExistence type="inferred from homology"/>
<evidence type="ECO:0000256" key="3">
    <source>
        <dbReference type="ARBA" id="ARBA00023125"/>
    </source>
</evidence>
<dbReference type="AlphaFoldDB" id="A0A644WZJ8"/>
<comment type="similarity">
    <text evidence="1">Belongs to the type-I restriction system S methylase family.</text>
</comment>
<dbReference type="PANTHER" id="PTHR30408">
    <property type="entry name" value="TYPE-1 RESTRICTION ENZYME ECOKI SPECIFICITY PROTEIN"/>
    <property type="match status" value="1"/>
</dbReference>
<organism evidence="5">
    <name type="scientific">bioreactor metagenome</name>
    <dbReference type="NCBI Taxonomy" id="1076179"/>
    <lineage>
        <taxon>unclassified sequences</taxon>
        <taxon>metagenomes</taxon>
        <taxon>ecological metagenomes</taxon>
    </lineage>
</organism>
<dbReference type="GO" id="GO:0009307">
    <property type="term" value="P:DNA restriction-modification system"/>
    <property type="evidence" value="ECO:0007669"/>
    <property type="project" value="UniProtKB-KW"/>
</dbReference>
<evidence type="ECO:0000313" key="5">
    <source>
        <dbReference type="EMBL" id="MPM07463.1"/>
    </source>
</evidence>
<protein>
    <recommendedName>
        <fullName evidence="4">Type I restriction modification DNA specificity domain-containing protein</fullName>
    </recommendedName>
</protein>
<evidence type="ECO:0000256" key="1">
    <source>
        <dbReference type="ARBA" id="ARBA00010923"/>
    </source>
</evidence>
<keyword evidence="3" id="KW-0238">DNA-binding</keyword>
<sequence>MQNNYKPIGDYIQLVDERNKGLNVKQLLGLSISKQFIPSVANIIGTDMENYKIIRKNQFACSTMQVRRDRKMPVALLQEVDEAIISQAYPIFEVKDEKVLLPEYLMMWFSREEFDREACFHAVGGVRGSLEWDDFCNMKFPLPSPEKQREIVAEYTTVNNRIELNNKLIQKLEETAQAIYKQWFVDFEFPDENGNPYKSSGGAMAYNEELDKEIPEGWEVGVISDLVDVIDGDRGQNYPSIEDMSSEGHCLFLNAGNVTKDGFSFSDTKFITEKKDKILRKGKLERNDVVLTSRGTVGNTGFFGKKVPYNHIRINSGMVIFRPNSYSEASIFIYSMLRSFEMKKSIENFLSGSAQPQLPIKDLIKIPVIVPDLNTLQLFQQFVLKLQDYVDEKKLQNSKLKQLTSLLLSKVATIEN</sequence>
<dbReference type="InterPro" id="IPR052021">
    <property type="entry name" value="Type-I_RS_S_subunit"/>
</dbReference>
<accession>A0A644WZJ8</accession>
<evidence type="ECO:0000259" key="4">
    <source>
        <dbReference type="Pfam" id="PF01420"/>
    </source>
</evidence>